<dbReference type="Pfam" id="PF00111">
    <property type="entry name" value="Fer2"/>
    <property type="match status" value="1"/>
</dbReference>
<feature type="domain" description="2Fe-2S ferredoxin-type" evidence="2">
    <location>
        <begin position="163"/>
        <end position="253"/>
    </location>
</feature>
<organism evidence="4 5">
    <name type="scientific">Thiohalobacter thiocyanaticus</name>
    <dbReference type="NCBI Taxonomy" id="585455"/>
    <lineage>
        <taxon>Bacteria</taxon>
        <taxon>Pseudomonadati</taxon>
        <taxon>Pseudomonadota</taxon>
        <taxon>Gammaproteobacteria</taxon>
        <taxon>Thiohalobacterales</taxon>
        <taxon>Thiohalobacteraceae</taxon>
        <taxon>Thiohalobacter</taxon>
    </lineage>
</organism>
<sequence length="492" mass="54347">MAQLISLSRAARLVGVKRATLQKQIREGELHTFEGELDLSELLKVYPKTDLDGSGMVERADRIIENAFGKVLDTKDLPDAEVLATRVTLLSHELGTARARVNRFNKLVSRISDKLDSLEQAVGDPAVKAFRQWLESEIDEVQSAQGLHDEVLATDTFMRLLAAHVQLKPSGHDFFLNGSETLLHAGLRSGMQLRYGCTDGSCGRCRAKVISGEAKRVRAYPECLSEDELAAGYVTLCAHTAMTDVLLQVDEVIRPEEIESQVLPATLRRVDDLGQGMVGLVVNPVEPHRLQFLSGQSARIRIGDAAASYPIASCPCDETQVEFHINTADDNPLAARVAAGLDDVETLDLEGPRGDFVLNLESVHSLVFIAWDREFASIKSLIEQALALDVAEQIYIYWVTTDGSRPYLHNLCRAWQDAIDNVNYTRLEADPAVYGERAREVVGDTLAELAGQHYNVKVFDFYIGGPETVTEASRKYLVARGVPPAQVRTRHD</sequence>
<dbReference type="OrthoDB" id="9806195at2"/>
<dbReference type="Gene3D" id="2.40.30.10">
    <property type="entry name" value="Translation factors"/>
    <property type="match status" value="1"/>
</dbReference>
<dbReference type="RefSeq" id="WP_096363739.1">
    <property type="nucleotide sequence ID" value="NZ_AP018052.1"/>
</dbReference>
<gene>
    <name evidence="4" type="ORF">FOKN1_0139</name>
</gene>
<evidence type="ECO:0000313" key="4">
    <source>
        <dbReference type="EMBL" id="BAZ92544.1"/>
    </source>
</evidence>
<dbReference type="InterPro" id="IPR036010">
    <property type="entry name" value="2Fe-2S_ferredoxin-like_sf"/>
</dbReference>
<dbReference type="EMBL" id="AP018052">
    <property type="protein sequence ID" value="BAZ92544.1"/>
    <property type="molecule type" value="Genomic_DNA"/>
</dbReference>
<dbReference type="KEGG" id="ttc:FOKN1_0139"/>
<keyword evidence="5" id="KW-1185">Reference proteome</keyword>
<dbReference type="Gene3D" id="3.40.50.80">
    <property type="entry name" value="Nucleotide-binding domain of ferredoxin-NADP reductase (FNR) module"/>
    <property type="match status" value="1"/>
</dbReference>
<dbReference type="PROSITE" id="PS51085">
    <property type="entry name" value="2FE2S_FER_2"/>
    <property type="match status" value="1"/>
</dbReference>
<accession>A0A1Z4VMU7</accession>
<dbReference type="GO" id="GO:0016491">
    <property type="term" value="F:oxidoreductase activity"/>
    <property type="evidence" value="ECO:0007669"/>
    <property type="project" value="UniProtKB-KW"/>
</dbReference>
<dbReference type="PROSITE" id="PS51384">
    <property type="entry name" value="FAD_FR"/>
    <property type="match status" value="1"/>
</dbReference>
<dbReference type="InterPro" id="IPR012675">
    <property type="entry name" value="Beta-grasp_dom_sf"/>
</dbReference>
<dbReference type="InterPro" id="IPR017927">
    <property type="entry name" value="FAD-bd_FR_type"/>
</dbReference>
<dbReference type="Gene3D" id="3.10.20.30">
    <property type="match status" value="1"/>
</dbReference>
<dbReference type="AlphaFoldDB" id="A0A1Z4VMU7"/>
<dbReference type="InterPro" id="IPR039261">
    <property type="entry name" value="FNR_nucleotide-bd"/>
</dbReference>
<protein>
    <submittedName>
        <fullName evidence="4">2-polyprenylphenol hydroxylase and related flavodoxin oxidoreductases</fullName>
    </submittedName>
</protein>
<dbReference type="InterPro" id="IPR001041">
    <property type="entry name" value="2Fe-2S_ferredoxin-type"/>
</dbReference>
<proteinExistence type="predicted"/>
<dbReference type="Proteomes" id="UP000218765">
    <property type="component" value="Chromosome"/>
</dbReference>
<dbReference type="SUPFAM" id="SSF54292">
    <property type="entry name" value="2Fe-2S ferredoxin-like"/>
    <property type="match status" value="1"/>
</dbReference>
<dbReference type="GO" id="GO:0051536">
    <property type="term" value="F:iron-sulfur cluster binding"/>
    <property type="evidence" value="ECO:0007669"/>
    <property type="project" value="InterPro"/>
</dbReference>
<dbReference type="SUPFAM" id="SSF63380">
    <property type="entry name" value="Riboflavin synthase domain-like"/>
    <property type="match status" value="1"/>
</dbReference>
<evidence type="ECO:0000313" key="5">
    <source>
        <dbReference type="Proteomes" id="UP000218765"/>
    </source>
</evidence>
<name>A0A1Z4VMU7_9GAMM</name>
<dbReference type="SUPFAM" id="SSF52343">
    <property type="entry name" value="Ferredoxin reductase-like, C-terminal NADP-linked domain"/>
    <property type="match status" value="1"/>
</dbReference>
<feature type="domain" description="FAD-binding FR-type" evidence="3">
    <location>
        <begin position="260"/>
        <end position="359"/>
    </location>
</feature>
<evidence type="ECO:0000259" key="3">
    <source>
        <dbReference type="PROSITE" id="PS51384"/>
    </source>
</evidence>
<evidence type="ECO:0000259" key="2">
    <source>
        <dbReference type="PROSITE" id="PS51085"/>
    </source>
</evidence>
<reference evidence="4 5" key="1">
    <citation type="submission" date="2017-05" db="EMBL/GenBank/DDBJ databases">
        <title>Thiocyanate degradation by Thiohalobacter thiocyanaticus FOKN1.</title>
        <authorList>
            <person name="Oshiki M."/>
            <person name="Fukushima T."/>
            <person name="Kawano S."/>
            <person name="Nakagawa J."/>
        </authorList>
    </citation>
    <scope>NUCLEOTIDE SEQUENCE [LARGE SCALE GENOMIC DNA]</scope>
    <source>
        <strain evidence="4 5">FOKN1</strain>
    </source>
</reference>
<dbReference type="InterPro" id="IPR017938">
    <property type="entry name" value="Riboflavin_synthase-like_b-brl"/>
</dbReference>
<evidence type="ECO:0000256" key="1">
    <source>
        <dbReference type="ARBA" id="ARBA00023002"/>
    </source>
</evidence>
<dbReference type="InterPro" id="IPR050415">
    <property type="entry name" value="MRET"/>
</dbReference>
<dbReference type="PANTHER" id="PTHR47354:SF7">
    <property type="entry name" value="NAD(P)H-FLAVIN REDUCTASE"/>
    <property type="match status" value="1"/>
</dbReference>
<dbReference type="CDD" id="cd00207">
    <property type="entry name" value="fer2"/>
    <property type="match status" value="1"/>
</dbReference>
<keyword evidence="1" id="KW-0560">Oxidoreductase</keyword>
<dbReference type="PANTHER" id="PTHR47354">
    <property type="entry name" value="NADH OXIDOREDUCTASE HCR"/>
    <property type="match status" value="1"/>
</dbReference>